<evidence type="ECO:0000256" key="1">
    <source>
        <dbReference type="ARBA" id="ARBA00004429"/>
    </source>
</evidence>
<evidence type="ECO:0000256" key="2">
    <source>
        <dbReference type="ARBA" id="ARBA00022448"/>
    </source>
</evidence>
<evidence type="ECO:0000256" key="6">
    <source>
        <dbReference type="ARBA" id="ARBA00022989"/>
    </source>
</evidence>
<protein>
    <recommendedName>
        <fullName evidence="9">TRAP transporter small permease protein</fullName>
    </recommendedName>
</protein>
<dbReference type="Proteomes" id="UP000201613">
    <property type="component" value="Unassembled WGS sequence"/>
</dbReference>
<keyword evidence="7 9" id="KW-0472">Membrane</keyword>
<feature type="transmembrane region" description="Helical" evidence="9">
    <location>
        <begin position="93"/>
        <end position="114"/>
    </location>
</feature>
<accession>A0A238LIU9</accession>
<gene>
    <name evidence="11" type="ORF">LOM8899_03490</name>
</gene>
<dbReference type="AlphaFoldDB" id="A0A238LIU9"/>
<evidence type="ECO:0000256" key="3">
    <source>
        <dbReference type="ARBA" id="ARBA00022475"/>
    </source>
</evidence>
<dbReference type="EMBL" id="FXZK01000009">
    <property type="protein sequence ID" value="SMY09325.1"/>
    <property type="molecule type" value="Genomic_DNA"/>
</dbReference>
<evidence type="ECO:0000259" key="10">
    <source>
        <dbReference type="Pfam" id="PF04290"/>
    </source>
</evidence>
<proteinExistence type="inferred from homology"/>
<feature type="transmembrane region" description="Helical" evidence="9">
    <location>
        <begin position="12"/>
        <end position="32"/>
    </location>
</feature>
<dbReference type="RefSeq" id="WP_245820588.1">
    <property type="nucleotide sequence ID" value="NZ_FXZK01000009.1"/>
</dbReference>
<evidence type="ECO:0000313" key="12">
    <source>
        <dbReference type="Proteomes" id="UP000201613"/>
    </source>
</evidence>
<comment type="function">
    <text evidence="9">Part of the tripartite ATP-independent periplasmic (TRAP) transport system.</text>
</comment>
<comment type="similarity">
    <text evidence="8 9">Belongs to the TRAP transporter small permease family.</text>
</comment>
<dbReference type="InterPro" id="IPR007387">
    <property type="entry name" value="TRAP_DctQ"/>
</dbReference>
<keyword evidence="3" id="KW-1003">Cell membrane</keyword>
<dbReference type="GO" id="GO:0015740">
    <property type="term" value="P:C4-dicarboxylate transport"/>
    <property type="evidence" value="ECO:0007669"/>
    <property type="project" value="TreeGrafter"/>
</dbReference>
<evidence type="ECO:0000256" key="4">
    <source>
        <dbReference type="ARBA" id="ARBA00022519"/>
    </source>
</evidence>
<comment type="subunit">
    <text evidence="9">The complex comprises the extracytoplasmic solute receptor protein and the two transmembrane proteins.</text>
</comment>
<dbReference type="PANTHER" id="PTHR35011:SF5">
    <property type="entry name" value="SIALIC ACID TRAP TRANSPORTER SMALL PERMEASE PROTEIN SIAQ"/>
    <property type="match status" value="1"/>
</dbReference>
<keyword evidence="6 9" id="KW-1133">Transmembrane helix</keyword>
<name>A0A238LIU9_9RHOB</name>
<dbReference type="GO" id="GO:0022857">
    <property type="term" value="F:transmembrane transporter activity"/>
    <property type="evidence" value="ECO:0007669"/>
    <property type="project" value="UniProtKB-UniRule"/>
</dbReference>
<feature type="domain" description="Tripartite ATP-independent periplasmic transporters DctQ component" evidence="10">
    <location>
        <begin position="28"/>
        <end position="165"/>
    </location>
</feature>
<evidence type="ECO:0000256" key="5">
    <source>
        <dbReference type="ARBA" id="ARBA00022692"/>
    </source>
</evidence>
<comment type="caution">
    <text evidence="9">Lacks conserved residue(s) required for the propagation of feature annotation.</text>
</comment>
<reference evidence="11 12" key="1">
    <citation type="submission" date="2017-05" db="EMBL/GenBank/DDBJ databases">
        <authorList>
            <person name="Song R."/>
            <person name="Chenine A.L."/>
            <person name="Ruprecht R.M."/>
        </authorList>
    </citation>
    <scope>NUCLEOTIDE SEQUENCE [LARGE SCALE GENOMIC DNA]</scope>
    <source>
        <strain evidence="11 12">CECT 8899</strain>
    </source>
</reference>
<dbReference type="Pfam" id="PF04290">
    <property type="entry name" value="DctQ"/>
    <property type="match status" value="1"/>
</dbReference>
<keyword evidence="5 9" id="KW-0812">Transmembrane</keyword>
<keyword evidence="12" id="KW-1185">Reference proteome</keyword>
<sequence length="174" mass="18770">MLARSLMVLSSRLNAVALWGAVGAVGVMVFSIMWQVVARYVFASPPIWTEELARYAMVWAGMLGASCAFYEHSDPNLFPGARSITGRRGLEFAVLRGIGVLIFAAPVIWFSFIGPNGGFTRGFISRSIARTAEMTGVPMIWFAIAIPTAFVLILIHSIADIAGRAAATDQEKDG</sequence>
<evidence type="ECO:0000256" key="8">
    <source>
        <dbReference type="ARBA" id="ARBA00038436"/>
    </source>
</evidence>
<dbReference type="GO" id="GO:0005886">
    <property type="term" value="C:plasma membrane"/>
    <property type="evidence" value="ECO:0007669"/>
    <property type="project" value="UniProtKB-SubCell"/>
</dbReference>
<evidence type="ECO:0000313" key="11">
    <source>
        <dbReference type="EMBL" id="SMY09325.1"/>
    </source>
</evidence>
<comment type="subcellular location">
    <subcellularLocation>
        <location evidence="1 9">Cell inner membrane</location>
        <topology evidence="1 9">Multi-pass membrane protein</topology>
    </subcellularLocation>
</comment>
<keyword evidence="4 9" id="KW-0997">Cell inner membrane</keyword>
<dbReference type="InterPro" id="IPR055348">
    <property type="entry name" value="DctQ"/>
</dbReference>
<evidence type="ECO:0000256" key="7">
    <source>
        <dbReference type="ARBA" id="ARBA00023136"/>
    </source>
</evidence>
<dbReference type="PANTHER" id="PTHR35011">
    <property type="entry name" value="2,3-DIKETO-L-GULONATE TRAP TRANSPORTER SMALL PERMEASE PROTEIN YIAM"/>
    <property type="match status" value="1"/>
</dbReference>
<evidence type="ECO:0000256" key="9">
    <source>
        <dbReference type="RuleBase" id="RU369079"/>
    </source>
</evidence>
<feature type="transmembrane region" description="Helical" evidence="9">
    <location>
        <begin position="134"/>
        <end position="155"/>
    </location>
</feature>
<keyword evidence="2 9" id="KW-0813">Transport</keyword>
<organism evidence="11 12">
    <name type="scientific">Flavimaricola marinus</name>
    <dbReference type="NCBI Taxonomy" id="1819565"/>
    <lineage>
        <taxon>Bacteria</taxon>
        <taxon>Pseudomonadati</taxon>
        <taxon>Pseudomonadota</taxon>
        <taxon>Alphaproteobacteria</taxon>
        <taxon>Rhodobacterales</taxon>
        <taxon>Paracoccaceae</taxon>
        <taxon>Flavimaricola</taxon>
    </lineage>
</organism>